<name>A0A9W7XIV0_9FUNG</name>
<accession>A0A9W7XIV0</accession>
<sequence>MDQELARRLFETGAFLVILDAPKGLDFGIDLDTWETGPLFKGLKMIPPGIHYIHYSEKQVGIQSGFLYNFSAKEAETEQLYPSDHVPPVQVDRIRQGIRDLDKGLGAYPLDSAHSSYQRWQRLTNYITPQMIHELLPPSGEFSSATGSIYEDEELEKAKKSLHQDAADKSSPSTTLSTSLDRFNFVHSNIKHSFPPGASPEFVMKYSRDKSWLLKTLLSTQWQDNTQLLLGEIQLAFVIIFAGQNFSGLEHWKFLLHLTLYCHEALEDCQLVESLFLPLLDVICFQLLECPGEFAASVLEQDNFIAAVLETLVLNVHECQTVQTRLLLEKKIGSLRDLLQQKFDWSLPFGKQLQEIEDKEEGEYAPQVVHID</sequence>
<dbReference type="GO" id="GO:0000244">
    <property type="term" value="P:spliceosomal tri-snRNP complex assembly"/>
    <property type="evidence" value="ECO:0007669"/>
    <property type="project" value="TreeGrafter"/>
</dbReference>
<dbReference type="CDD" id="cd13778">
    <property type="entry name" value="Aar2_C"/>
    <property type="match status" value="1"/>
</dbReference>
<proteinExistence type="inferred from homology"/>
<comment type="similarity">
    <text evidence="1">Belongs to the AAR2 family.</text>
</comment>
<reference evidence="4" key="1">
    <citation type="submission" date="2022-07" db="EMBL/GenBank/DDBJ databases">
        <title>Phylogenomic reconstructions and comparative analyses of Kickxellomycotina fungi.</title>
        <authorList>
            <person name="Reynolds N.K."/>
            <person name="Stajich J.E."/>
            <person name="Barry K."/>
            <person name="Grigoriev I.V."/>
            <person name="Crous P."/>
            <person name="Smith M.E."/>
        </authorList>
    </citation>
    <scope>NUCLEOTIDE SEQUENCE</scope>
    <source>
        <strain evidence="4">NBRC 105413</strain>
    </source>
</reference>
<feature type="domain" description="AAR2 N-terminal" evidence="3">
    <location>
        <begin position="13"/>
        <end position="137"/>
    </location>
</feature>
<keyword evidence="5" id="KW-1185">Reference proteome</keyword>
<evidence type="ECO:0000259" key="3">
    <source>
        <dbReference type="Pfam" id="PF20981"/>
    </source>
</evidence>
<dbReference type="AlphaFoldDB" id="A0A9W7XIV0"/>
<evidence type="ECO:0000259" key="2">
    <source>
        <dbReference type="Pfam" id="PF05282"/>
    </source>
</evidence>
<organism evidence="4 5">
    <name type="scientific">Coemansia asiatica</name>
    <dbReference type="NCBI Taxonomy" id="1052880"/>
    <lineage>
        <taxon>Eukaryota</taxon>
        <taxon>Fungi</taxon>
        <taxon>Fungi incertae sedis</taxon>
        <taxon>Zoopagomycota</taxon>
        <taxon>Kickxellomycotina</taxon>
        <taxon>Kickxellomycetes</taxon>
        <taxon>Kickxellales</taxon>
        <taxon>Kickxellaceae</taxon>
        <taxon>Coemansia</taxon>
    </lineage>
</organism>
<protein>
    <recommendedName>
        <fullName evidence="6">AAR2 splicing factor homolog</fullName>
    </recommendedName>
</protein>
<dbReference type="InterPro" id="IPR033648">
    <property type="entry name" value="AAR2_C"/>
</dbReference>
<dbReference type="InterPro" id="IPR007946">
    <property type="entry name" value="AAR2"/>
</dbReference>
<comment type="caution">
    <text evidence="4">The sequence shown here is derived from an EMBL/GenBank/DDBJ whole genome shotgun (WGS) entry which is preliminary data.</text>
</comment>
<evidence type="ECO:0000313" key="5">
    <source>
        <dbReference type="Proteomes" id="UP001145021"/>
    </source>
</evidence>
<dbReference type="Pfam" id="PF05282">
    <property type="entry name" value="AAR2"/>
    <property type="match status" value="1"/>
</dbReference>
<dbReference type="Gene3D" id="2.60.34.20">
    <property type="match status" value="1"/>
</dbReference>
<dbReference type="PANTHER" id="PTHR12689:SF4">
    <property type="entry name" value="PROTEIN AAR2 HOMOLOG"/>
    <property type="match status" value="1"/>
</dbReference>
<evidence type="ECO:0008006" key="6">
    <source>
        <dbReference type="Google" id="ProtNLM"/>
    </source>
</evidence>
<dbReference type="Gene3D" id="1.25.40.550">
    <property type="entry name" value="Aar2, C-terminal domain-like"/>
    <property type="match status" value="1"/>
</dbReference>
<evidence type="ECO:0000313" key="4">
    <source>
        <dbReference type="EMBL" id="KAJ1644153.1"/>
    </source>
</evidence>
<dbReference type="InterPro" id="IPR038516">
    <property type="entry name" value="AAR2_N_sf"/>
</dbReference>
<dbReference type="EMBL" id="JANBOH010000189">
    <property type="protein sequence ID" value="KAJ1644153.1"/>
    <property type="molecule type" value="Genomic_DNA"/>
</dbReference>
<gene>
    <name evidence="4" type="ORF">LPJ64_004142</name>
</gene>
<dbReference type="InterPro" id="IPR033647">
    <property type="entry name" value="Aar2_N"/>
</dbReference>
<dbReference type="Proteomes" id="UP001145021">
    <property type="component" value="Unassembled WGS sequence"/>
</dbReference>
<dbReference type="PANTHER" id="PTHR12689">
    <property type="entry name" value="A1 CISTRON SPLICING FACTOR AAR2-RELATED"/>
    <property type="match status" value="1"/>
</dbReference>
<dbReference type="Pfam" id="PF20981">
    <property type="entry name" value="AAR2_1st"/>
    <property type="match status" value="1"/>
</dbReference>
<dbReference type="InterPro" id="IPR038514">
    <property type="entry name" value="AAR2_C_sf"/>
</dbReference>
<feature type="domain" description="AAR2 C-terminal" evidence="2">
    <location>
        <begin position="185"/>
        <end position="347"/>
    </location>
</feature>
<dbReference type="CDD" id="cd13777">
    <property type="entry name" value="Aar2_N"/>
    <property type="match status" value="1"/>
</dbReference>
<evidence type="ECO:0000256" key="1">
    <source>
        <dbReference type="ARBA" id="ARBA00006281"/>
    </source>
</evidence>